<sequence length="400" mass="43379">MQQSGFFGAKSSGGPPSSVALSRVGSRLVACGARSPQQSPSASFARSGLLGGSNLSTPAQQPPQRSTSTSTGLNFDAVQTSLVAKSMRGGGFSPTSKDEKVRSSQSLGSAHKSKGSSAFGPAVCKRMLDSLSASQATSPSPEAEPSPSGQQKLQTQQTMGRTEAVELRKFGTQWADAPEDLEEKTLLLAADGSADDDQYAEPAPLSEEEETTAARLDDSRAWDGEWIHPHMANPLCGRSNRERCAFTQSNDWIVFAMHRQYVRALRSSDWLPGEACIRQRNSFELPPGAATYSGSSLSIPETAWEPFIFPNPPRPFLLRNKTFRSAAKTVTPSSRLKAGWTLGGSQDASSLTREDWLDLERMLWFEPEPRLEQPYRLYANSKTCIKGSIGDVGHLMRTGW</sequence>
<dbReference type="Proteomes" id="UP000224006">
    <property type="component" value="Chromosome I"/>
</dbReference>
<evidence type="ECO:0000256" key="1">
    <source>
        <dbReference type="SAM" id="MobiDB-lite"/>
    </source>
</evidence>
<feature type="region of interest" description="Disordered" evidence="1">
    <location>
        <begin position="1"/>
        <end position="160"/>
    </location>
</feature>
<dbReference type="RefSeq" id="XP_029222351.1">
    <property type="nucleotide sequence ID" value="XM_029359438.1"/>
</dbReference>
<accession>A0A2A9MQM6</accession>
<dbReference type="OrthoDB" id="359189at2759"/>
<dbReference type="KEGG" id="bbes:BESB_006830"/>
<evidence type="ECO:0000313" key="3">
    <source>
        <dbReference type="Proteomes" id="UP000224006"/>
    </source>
</evidence>
<organism evidence="2 3">
    <name type="scientific">Besnoitia besnoiti</name>
    <name type="common">Apicomplexan protozoan</name>
    <dbReference type="NCBI Taxonomy" id="94643"/>
    <lineage>
        <taxon>Eukaryota</taxon>
        <taxon>Sar</taxon>
        <taxon>Alveolata</taxon>
        <taxon>Apicomplexa</taxon>
        <taxon>Conoidasida</taxon>
        <taxon>Coccidia</taxon>
        <taxon>Eucoccidiorida</taxon>
        <taxon>Eimeriorina</taxon>
        <taxon>Sarcocystidae</taxon>
        <taxon>Besnoitia</taxon>
    </lineage>
</organism>
<dbReference type="EMBL" id="NWUJ01000001">
    <property type="protein sequence ID" value="PFH38342.1"/>
    <property type="molecule type" value="Genomic_DNA"/>
</dbReference>
<dbReference type="GeneID" id="40305746"/>
<comment type="caution">
    <text evidence="2">The sequence shown here is derived from an EMBL/GenBank/DDBJ whole genome shotgun (WGS) entry which is preliminary data.</text>
</comment>
<feature type="compositionally biased region" description="Low complexity" evidence="1">
    <location>
        <begin position="132"/>
        <end position="151"/>
    </location>
</feature>
<keyword evidence="3" id="KW-1185">Reference proteome</keyword>
<feature type="compositionally biased region" description="Polar residues" evidence="1">
    <location>
        <begin position="35"/>
        <end position="44"/>
    </location>
</feature>
<gene>
    <name evidence="2" type="ORF">BESB_006830</name>
</gene>
<protein>
    <submittedName>
        <fullName evidence="2">Uncharacterized protein</fullName>
    </submittedName>
</protein>
<reference evidence="2 3" key="1">
    <citation type="submission" date="2017-09" db="EMBL/GenBank/DDBJ databases">
        <title>Genome sequencing of Besnoitia besnoiti strain Bb-Ger1.</title>
        <authorList>
            <person name="Schares G."/>
            <person name="Venepally P."/>
            <person name="Lorenzi H.A."/>
        </authorList>
    </citation>
    <scope>NUCLEOTIDE SEQUENCE [LARGE SCALE GENOMIC DNA]</scope>
    <source>
        <strain evidence="2 3">Bb-Ger1</strain>
    </source>
</reference>
<feature type="compositionally biased region" description="Polar residues" evidence="1">
    <location>
        <begin position="53"/>
        <end position="83"/>
    </location>
</feature>
<feature type="region of interest" description="Disordered" evidence="1">
    <location>
        <begin position="191"/>
        <end position="215"/>
    </location>
</feature>
<name>A0A2A9MQM6_BESBE</name>
<dbReference type="VEuPathDB" id="ToxoDB:BESB_006830"/>
<proteinExistence type="predicted"/>
<dbReference type="AlphaFoldDB" id="A0A2A9MQM6"/>
<evidence type="ECO:0000313" key="2">
    <source>
        <dbReference type="EMBL" id="PFH38342.1"/>
    </source>
</evidence>